<dbReference type="InterPro" id="IPR003428">
    <property type="entry name" value="MAM33"/>
</dbReference>
<gene>
    <name evidence="3" type="primary">LOC116287896</name>
</gene>
<dbReference type="Pfam" id="PF02330">
    <property type="entry name" value="MAM33"/>
    <property type="match status" value="1"/>
</dbReference>
<dbReference type="InParanoid" id="A0A6P8H4V5"/>
<dbReference type="RefSeq" id="XP_031550461.1">
    <property type="nucleotide sequence ID" value="XM_031694601.1"/>
</dbReference>
<protein>
    <submittedName>
        <fullName evidence="3">Complement component 1 Q subcomponent-binding protein, mitochondrial-like</fullName>
    </submittedName>
</protein>
<proteinExistence type="inferred from homology"/>
<dbReference type="InterPro" id="IPR036561">
    <property type="entry name" value="MAM33_sf"/>
</dbReference>
<dbReference type="SUPFAM" id="SSF54529">
    <property type="entry name" value="Mitochondrial glycoprotein MAM33-like"/>
    <property type="match status" value="1"/>
</dbReference>
<dbReference type="PANTHER" id="PTHR10826">
    <property type="entry name" value="COMPLEMENT COMPONENT 1"/>
    <property type="match status" value="1"/>
</dbReference>
<evidence type="ECO:0000313" key="3">
    <source>
        <dbReference type="RefSeq" id="XP_031550461.1"/>
    </source>
</evidence>
<dbReference type="PANTHER" id="PTHR10826:SF1">
    <property type="entry name" value="COMPLEMENT COMPONENT 1 Q SUBCOMPONENT-BINDING PROTEIN, MITOCHONDRIAL"/>
    <property type="match status" value="1"/>
</dbReference>
<dbReference type="Proteomes" id="UP000515163">
    <property type="component" value="Unplaced"/>
</dbReference>
<dbReference type="OrthoDB" id="278212at2759"/>
<sequence length="274" mass="30643">MLSRVVASRATRAVLSCRNLIGRPSTNTRLWSVFSGLSATTRAVSQKPFLQTACACSKICACGAHKLTQGDSDLLGFLNDEIKFEKESAKDVPKANLFKANIDGTSVSLEREFNGERIVVNFDLNQNVNEDEAYVSENESDNEKDEAQVAGDIVSYPYFNVDIIKSTGQTLQFACEYNQGVLPKAEGAENEEEELFQIVNVTVLKSSEEAETKSLYAAETENFDPNLYTMLLNMLSERGVDDPFAHWLLEYSTALEHQHYIKFLQDLHGFIKQN</sequence>
<name>A0A6P8H4V5_ACTTE</name>
<evidence type="ECO:0000256" key="1">
    <source>
        <dbReference type="ARBA" id="ARBA00005457"/>
    </source>
</evidence>
<keyword evidence="2" id="KW-1185">Reference proteome</keyword>
<accession>A0A6P8H4V5</accession>
<dbReference type="GeneID" id="116287896"/>
<comment type="similarity">
    <text evidence="1">Belongs to the MAM33 family.</text>
</comment>
<reference evidence="3" key="1">
    <citation type="submission" date="2025-08" db="UniProtKB">
        <authorList>
            <consortium name="RefSeq"/>
        </authorList>
    </citation>
    <scope>IDENTIFICATION</scope>
    <source>
        <tissue evidence="3">Tentacle</tissue>
    </source>
</reference>
<dbReference type="GO" id="GO:0042256">
    <property type="term" value="P:cytosolic ribosome assembly"/>
    <property type="evidence" value="ECO:0007669"/>
    <property type="project" value="TreeGrafter"/>
</dbReference>
<dbReference type="Gene3D" id="3.10.280.10">
    <property type="entry name" value="Mitochondrial glycoprotein"/>
    <property type="match status" value="1"/>
</dbReference>
<dbReference type="GO" id="GO:0005759">
    <property type="term" value="C:mitochondrial matrix"/>
    <property type="evidence" value="ECO:0007669"/>
    <property type="project" value="InterPro"/>
</dbReference>
<evidence type="ECO:0000313" key="2">
    <source>
        <dbReference type="Proteomes" id="UP000515163"/>
    </source>
</evidence>
<dbReference type="KEGG" id="aten:116287896"/>
<dbReference type="AlphaFoldDB" id="A0A6P8H4V5"/>
<dbReference type="FunCoup" id="A0A6P8H4V5">
    <property type="interactions" value="2168"/>
</dbReference>
<organism evidence="2 3">
    <name type="scientific">Actinia tenebrosa</name>
    <name type="common">Australian red waratah sea anemone</name>
    <dbReference type="NCBI Taxonomy" id="6105"/>
    <lineage>
        <taxon>Eukaryota</taxon>
        <taxon>Metazoa</taxon>
        <taxon>Cnidaria</taxon>
        <taxon>Anthozoa</taxon>
        <taxon>Hexacorallia</taxon>
        <taxon>Actiniaria</taxon>
        <taxon>Actiniidae</taxon>
        <taxon>Actinia</taxon>
    </lineage>
</organism>